<dbReference type="Gene3D" id="3.30.1330.120">
    <property type="entry name" value="2-methylcitrate dehydratase PrpD"/>
    <property type="match status" value="1"/>
</dbReference>
<keyword evidence="5" id="KW-1185">Reference proteome</keyword>
<evidence type="ECO:0000313" key="5">
    <source>
        <dbReference type="Proteomes" id="UP000234752"/>
    </source>
</evidence>
<organism evidence="4 5">
    <name type="scientific">Niveispirillum cyanobacteriorum</name>
    <dbReference type="NCBI Taxonomy" id="1612173"/>
    <lineage>
        <taxon>Bacteria</taxon>
        <taxon>Pseudomonadati</taxon>
        <taxon>Pseudomonadota</taxon>
        <taxon>Alphaproteobacteria</taxon>
        <taxon>Rhodospirillales</taxon>
        <taxon>Azospirillaceae</taxon>
        <taxon>Niveispirillum</taxon>
    </lineage>
</organism>
<dbReference type="PANTHER" id="PTHR16943">
    <property type="entry name" value="2-METHYLCITRATE DEHYDRATASE-RELATED"/>
    <property type="match status" value="1"/>
</dbReference>
<dbReference type="InterPro" id="IPR005656">
    <property type="entry name" value="MmgE_PrpD"/>
</dbReference>
<gene>
    <name evidence="4" type="ORF">C0V82_18450</name>
</gene>
<dbReference type="EMBL" id="CP025612">
    <property type="protein sequence ID" value="AUN32358.1"/>
    <property type="molecule type" value="Genomic_DNA"/>
</dbReference>
<dbReference type="Proteomes" id="UP000234752">
    <property type="component" value="Chromosome eg_2"/>
</dbReference>
<dbReference type="InterPro" id="IPR042188">
    <property type="entry name" value="MmgE/PrpD_sf_2"/>
</dbReference>
<dbReference type="Pfam" id="PF03972">
    <property type="entry name" value="MmgE_PrpD_N"/>
    <property type="match status" value="1"/>
</dbReference>
<protein>
    <submittedName>
        <fullName evidence="4">MmgE/PrpD family protein</fullName>
    </submittedName>
</protein>
<dbReference type="KEGG" id="ncb:C0V82_18450"/>
<evidence type="ECO:0000256" key="1">
    <source>
        <dbReference type="ARBA" id="ARBA00006174"/>
    </source>
</evidence>
<reference evidence="4 5" key="1">
    <citation type="submission" date="2017-12" db="EMBL/GenBank/DDBJ databases">
        <title>Genomes of bacteria within cyanobacterial aggregates.</title>
        <authorList>
            <person name="Cai H."/>
        </authorList>
    </citation>
    <scope>NUCLEOTIDE SEQUENCE [LARGE SCALE GENOMIC DNA]</scope>
    <source>
        <strain evidence="4 5">TH16</strain>
    </source>
</reference>
<comment type="similarity">
    <text evidence="1">Belongs to the PrpD family.</text>
</comment>
<accession>A0A2K9NGZ5</accession>
<dbReference type="InterPro" id="IPR045337">
    <property type="entry name" value="MmgE_PrpD_C"/>
</dbReference>
<evidence type="ECO:0000313" key="4">
    <source>
        <dbReference type="EMBL" id="AUN32358.1"/>
    </source>
</evidence>
<feature type="domain" description="MmgE/PrpD C-terminal" evidence="3">
    <location>
        <begin position="342"/>
        <end position="500"/>
    </location>
</feature>
<dbReference type="InterPro" id="IPR042183">
    <property type="entry name" value="MmgE/PrpD_sf_1"/>
</dbReference>
<dbReference type="PANTHER" id="PTHR16943:SF8">
    <property type="entry name" value="2-METHYLCITRATE DEHYDRATASE"/>
    <property type="match status" value="1"/>
</dbReference>
<name>A0A2K9NGZ5_9PROT</name>
<proteinExistence type="inferred from homology"/>
<dbReference type="SUPFAM" id="SSF103378">
    <property type="entry name" value="2-methylcitrate dehydratase PrpD"/>
    <property type="match status" value="1"/>
</dbReference>
<evidence type="ECO:0000259" key="3">
    <source>
        <dbReference type="Pfam" id="PF19305"/>
    </source>
</evidence>
<evidence type="ECO:0000259" key="2">
    <source>
        <dbReference type="Pfam" id="PF03972"/>
    </source>
</evidence>
<dbReference type="AlphaFoldDB" id="A0A2K9NGZ5"/>
<sequence length="534" mass="56225">MAARNIWAICWYRGTATLRFPYLRTGDETPRKAASSTVTGTLHLHLSDGRHENRPVPPSHGCLMPASMIRSFVRTNRVMMMLIAQFADHLSRPVPTAMRRRAAVHLLDWGGCAVIGAATPVADTLAAVFLDGAGGPCTVIGRAHGASAEAAARYNGALGNIYEMDDVDKRARVHPGPIVIPAALALAQATNAGADALLDAIVRGYEAVIRLGRALGDGHYRVWHTTASAGTVGAAAACASLLGLDRDGMAQAMALAITRTGGLWETRNDPRSSAKQVHNAQAAGDGLLAARMAAAGLRGPAQILEGKEGMFAATAPGATPADLLAGISPAGWCITDVSLKPWPACRHVHPVIDAALALLSKTGREGLDLREVRGIAIQTYGDAVRFCDRPAPRTVIEAKFSLQHVVAVSLLHGPPPLSAFDQPMIADPTVTELRSRVKVTVGEPYAGAYPNQFGARVVVNLSNGDLLVHEQPDALGDPENPLSIDRTIDKARSLMQAAGMEAATIGTLVTECLELADGRPLPTHWPSRLTGEAA</sequence>
<dbReference type="InterPro" id="IPR045336">
    <property type="entry name" value="MmgE_PrpD_N"/>
</dbReference>
<dbReference type="GO" id="GO:0016829">
    <property type="term" value="F:lyase activity"/>
    <property type="evidence" value="ECO:0007669"/>
    <property type="project" value="InterPro"/>
</dbReference>
<dbReference type="Pfam" id="PF19305">
    <property type="entry name" value="MmgE_PrpD_C"/>
    <property type="match status" value="1"/>
</dbReference>
<dbReference type="Gene3D" id="1.10.4100.10">
    <property type="entry name" value="2-methylcitrate dehydratase PrpD"/>
    <property type="match status" value="1"/>
</dbReference>
<feature type="domain" description="MmgE/PrpD N-terminal" evidence="2">
    <location>
        <begin position="84"/>
        <end position="319"/>
    </location>
</feature>
<dbReference type="InterPro" id="IPR036148">
    <property type="entry name" value="MmgE/PrpD_sf"/>
</dbReference>